<dbReference type="PROSITE" id="PS50968">
    <property type="entry name" value="BIOTINYL_LIPOYL"/>
    <property type="match status" value="1"/>
</dbReference>
<dbReference type="InterPro" id="IPR003016">
    <property type="entry name" value="2-oxoA_DH_lipoyl-BS"/>
</dbReference>
<dbReference type="InterPro" id="IPR001078">
    <property type="entry name" value="2-oxoacid_DH_actylTfrase"/>
</dbReference>
<dbReference type="InterPro" id="IPR011053">
    <property type="entry name" value="Single_hybrid_motif"/>
</dbReference>
<dbReference type="PROSITE" id="PS00189">
    <property type="entry name" value="LIPOYL"/>
    <property type="match status" value="1"/>
</dbReference>
<keyword evidence="10" id="KW-1185">Reference proteome</keyword>
<name>A0A3M8D9V8_9BACL</name>
<dbReference type="FunFam" id="3.30.559.10:FF:000007">
    <property type="entry name" value="Dihydrolipoamide acetyltransferase component of pyruvate dehydrogenase complex"/>
    <property type="match status" value="1"/>
</dbReference>
<evidence type="ECO:0000256" key="6">
    <source>
        <dbReference type="RuleBase" id="RU003423"/>
    </source>
</evidence>
<protein>
    <recommendedName>
        <fullName evidence="6">Dihydrolipoamide acetyltransferase component of pyruvate dehydrogenase complex</fullName>
        <ecNumber evidence="6">2.3.1.-</ecNumber>
    </recommendedName>
</protein>
<dbReference type="InterPro" id="IPR036625">
    <property type="entry name" value="E3-bd_dom_sf"/>
</dbReference>
<keyword evidence="3 6" id="KW-0808">Transferase</keyword>
<organism evidence="9 10">
    <name type="scientific">Brevibacillus fluminis</name>
    <dbReference type="NCBI Taxonomy" id="511487"/>
    <lineage>
        <taxon>Bacteria</taxon>
        <taxon>Bacillati</taxon>
        <taxon>Bacillota</taxon>
        <taxon>Bacilli</taxon>
        <taxon>Bacillales</taxon>
        <taxon>Paenibacillaceae</taxon>
        <taxon>Brevibacillus</taxon>
    </lineage>
</organism>
<accession>A0A3M8D9V8</accession>
<dbReference type="SUPFAM" id="SSF52777">
    <property type="entry name" value="CoA-dependent acyltransferases"/>
    <property type="match status" value="1"/>
</dbReference>
<evidence type="ECO:0000256" key="1">
    <source>
        <dbReference type="ARBA" id="ARBA00001938"/>
    </source>
</evidence>
<sequence>MVEFKFTDVGEGMHEGEILRVLVKTGEPVTQDQPIFEVQTDKVTAELTAPVSGVVREIFFAEGATIEVGNTLLLIDTGESSAEAKQQTKEQDSNITEIGTKALETGKQQGTAPFMSTVPGFRRALATPYVRQLARELAVDIEQVRGTGASGRVTEEDVRLYAEGKSVATVAGKNETIGVAESNASGIVADEEARAAQADRNQPVVEQPTAQQHRELLPNREAILRQERLPLRGMRKKIAEHMVKSVTIIPHVTSVDELELDRLIAFRESLKPHAAKRNIKLTYLPFFIKALVIALKEFPTFNASIDDETNEIILKQYYNIGIAVDTTEGLVVPVIKDADRKTIFQLAEEIVQLAALARDGKLKREHMTDGTFTISNVGPIGGLQATPIINHPEVAILALHKLEKRWVVRDDAGVIRQMMNTSLSFDHRLIDGVTAVRFTNRIKELLEEPNLLMAVMV</sequence>
<comment type="cofactor">
    <cofactor evidence="1 6">
        <name>(R)-lipoate</name>
        <dbReference type="ChEBI" id="CHEBI:83088"/>
    </cofactor>
</comment>
<evidence type="ECO:0000313" key="10">
    <source>
        <dbReference type="Proteomes" id="UP000271031"/>
    </source>
</evidence>
<evidence type="ECO:0000259" key="7">
    <source>
        <dbReference type="PROSITE" id="PS50968"/>
    </source>
</evidence>
<feature type="domain" description="Peripheral subunit-binding (PSBD)" evidence="8">
    <location>
        <begin position="125"/>
        <end position="162"/>
    </location>
</feature>
<dbReference type="SUPFAM" id="SSF47005">
    <property type="entry name" value="Peripheral subunit-binding domain of 2-oxo acid dehydrogenase complex"/>
    <property type="match status" value="1"/>
</dbReference>
<dbReference type="PANTHER" id="PTHR43178">
    <property type="entry name" value="DIHYDROLIPOAMIDE ACETYLTRANSFERASE COMPONENT OF PYRUVATE DEHYDROGENASE COMPLEX"/>
    <property type="match status" value="1"/>
</dbReference>
<dbReference type="OrthoDB" id="9805770at2"/>
<dbReference type="GO" id="GO:0016407">
    <property type="term" value="F:acetyltransferase activity"/>
    <property type="evidence" value="ECO:0007669"/>
    <property type="project" value="TreeGrafter"/>
</dbReference>
<evidence type="ECO:0000256" key="2">
    <source>
        <dbReference type="ARBA" id="ARBA00007317"/>
    </source>
</evidence>
<dbReference type="Gene3D" id="4.10.320.10">
    <property type="entry name" value="E3-binding domain"/>
    <property type="match status" value="1"/>
</dbReference>
<dbReference type="Gene3D" id="3.30.559.10">
    <property type="entry name" value="Chloramphenicol acetyltransferase-like domain"/>
    <property type="match status" value="1"/>
</dbReference>
<evidence type="ECO:0000256" key="4">
    <source>
        <dbReference type="ARBA" id="ARBA00022823"/>
    </source>
</evidence>
<dbReference type="GO" id="GO:0005737">
    <property type="term" value="C:cytoplasm"/>
    <property type="evidence" value="ECO:0007669"/>
    <property type="project" value="TreeGrafter"/>
</dbReference>
<dbReference type="SUPFAM" id="SSF51230">
    <property type="entry name" value="Single hybrid motif"/>
    <property type="match status" value="1"/>
</dbReference>
<feature type="domain" description="Lipoyl-binding" evidence="7">
    <location>
        <begin position="1"/>
        <end position="76"/>
    </location>
</feature>
<dbReference type="EC" id="2.3.1.-" evidence="6"/>
<keyword evidence="5 6" id="KW-0012">Acyltransferase</keyword>
<comment type="similarity">
    <text evidence="2 6">Belongs to the 2-oxoacid dehydrogenase family.</text>
</comment>
<dbReference type="RefSeq" id="WP_122919975.1">
    <property type="nucleotide sequence ID" value="NZ_RHHQ01000017.1"/>
</dbReference>
<comment type="caution">
    <text evidence="9">The sequence shown here is derived from an EMBL/GenBank/DDBJ whole genome shotgun (WGS) entry which is preliminary data.</text>
</comment>
<keyword evidence="4 6" id="KW-0450">Lipoyl</keyword>
<dbReference type="Pfam" id="PF00364">
    <property type="entry name" value="Biotin_lipoyl"/>
    <property type="match status" value="1"/>
</dbReference>
<dbReference type="InterPro" id="IPR023213">
    <property type="entry name" value="CAT-like_dom_sf"/>
</dbReference>
<evidence type="ECO:0000256" key="3">
    <source>
        <dbReference type="ARBA" id="ARBA00022679"/>
    </source>
</evidence>
<dbReference type="InterPro" id="IPR050743">
    <property type="entry name" value="2-oxoacid_DH_E2_comp"/>
</dbReference>
<dbReference type="PANTHER" id="PTHR43178:SF5">
    <property type="entry name" value="LIPOAMIDE ACYLTRANSFERASE COMPONENT OF BRANCHED-CHAIN ALPHA-KETO ACID DEHYDROGENASE COMPLEX, MITOCHONDRIAL"/>
    <property type="match status" value="1"/>
</dbReference>
<proteinExistence type="inferred from homology"/>
<gene>
    <name evidence="9" type="ORF">EDM56_21550</name>
</gene>
<reference evidence="9 10" key="1">
    <citation type="submission" date="2018-10" db="EMBL/GenBank/DDBJ databases">
        <title>Phylogenomics of Brevibacillus.</title>
        <authorList>
            <person name="Dunlap C."/>
        </authorList>
    </citation>
    <scope>NUCLEOTIDE SEQUENCE [LARGE SCALE GENOMIC DNA]</scope>
    <source>
        <strain evidence="9 10">JCM 15716</strain>
    </source>
</reference>
<dbReference type="Gene3D" id="2.40.50.100">
    <property type="match status" value="1"/>
</dbReference>
<dbReference type="AlphaFoldDB" id="A0A3M8D9V8"/>
<dbReference type="Pfam" id="PF00198">
    <property type="entry name" value="2-oxoacid_dh"/>
    <property type="match status" value="1"/>
</dbReference>
<dbReference type="GO" id="GO:0031405">
    <property type="term" value="F:lipoic acid binding"/>
    <property type="evidence" value="ECO:0007669"/>
    <property type="project" value="TreeGrafter"/>
</dbReference>
<dbReference type="EMBL" id="RHHQ01000017">
    <property type="protein sequence ID" value="RNB84693.1"/>
    <property type="molecule type" value="Genomic_DNA"/>
</dbReference>
<dbReference type="CDD" id="cd06849">
    <property type="entry name" value="lipoyl_domain"/>
    <property type="match status" value="1"/>
</dbReference>
<evidence type="ECO:0000313" key="9">
    <source>
        <dbReference type="EMBL" id="RNB84693.1"/>
    </source>
</evidence>
<dbReference type="Proteomes" id="UP000271031">
    <property type="component" value="Unassembled WGS sequence"/>
</dbReference>
<evidence type="ECO:0000256" key="5">
    <source>
        <dbReference type="ARBA" id="ARBA00023315"/>
    </source>
</evidence>
<dbReference type="PROSITE" id="PS51826">
    <property type="entry name" value="PSBD"/>
    <property type="match status" value="1"/>
</dbReference>
<evidence type="ECO:0000259" key="8">
    <source>
        <dbReference type="PROSITE" id="PS51826"/>
    </source>
</evidence>
<dbReference type="Pfam" id="PF02817">
    <property type="entry name" value="E3_binding"/>
    <property type="match status" value="1"/>
</dbReference>
<dbReference type="InterPro" id="IPR000089">
    <property type="entry name" value="Biotin_lipoyl"/>
</dbReference>
<dbReference type="InterPro" id="IPR004167">
    <property type="entry name" value="PSBD"/>
</dbReference>